<dbReference type="STRING" id="45065.Lgee_1941"/>
<evidence type="ECO:0000313" key="4">
    <source>
        <dbReference type="Proteomes" id="UP000054785"/>
    </source>
</evidence>
<gene>
    <name evidence="3" type="ORF">Lgee_1941</name>
</gene>
<evidence type="ECO:0000256" key="1">
    <source>
        <dbReference type="ARBA" id="ARBA00006484"/>
    </source>
</evidence>
<dbReference type="InterPro" id="IPR036291">
    <property type="entry name" value="NAD(P)-bd_dom_sf"/>
</dbReference>
<proteinExistence type="inferred from homology"/>
<dbReference type="EMBL" id="LNYC01000072">
    <property type="protein sequence ID" value="KTC97280.1"/>
    <property type="molecule type" value="Genomic_DNA"/>
</dbReference>
<dbReference type="GO" id="GO:0016491">
    <property type="term" value="F:oxidoreductase activity"/>
    <property type="evidence" value="ECO:0007669"/>
    <property type="project" value="UniProtKB-KW"/>
</dbReference>
<organism evidence="3 4">
    <name type="scientific">Legionella geestiana</name>
    <dbReference type="NCBI Taxonomy" id="45065"/>
    <lineage>
        <taxon>Bacteria</taxon>
        <taxon>Pseudomonadati</taxon>
        <taxon>Pseudomonadota</taxon>
        <taxon>Gammaproteobacteria</taxon>
        <taxon>Legionellales</taxon>
        <taxon>Legionellaceae</taxon>
        <taxon>Legionella</taxon>
    </lineage>
</organism>
<dbReference type="PANTHER" id="PTHR43639">
    <property type="entry name" value="OXIDOREDUCTASE, SHORT-CHAIN DEHYDROGENASE/REDUCTASE FAMILY (AFU_ORTHOLOGUE AFUA_5G02870)"/>
    <property type="match status" value="1"/>
</dbReference>
<dbReference type="Gene3D" id="3.40.50.720">
    <property type="entry name" value="NAD(P)-binding Rossmann-like Domain"/>
    <property type="match status" value="1"/>
</dbReference>
<dbReference type="NCBIfam" id="NF006598">
    <property type="entry name" value="PRK09135.1"/>
    <property type="match status" value="1"/>
</dbReference>
<dbReference type="Pfam" id="PF13561">
    <property type="entry name" value="adh_short_C2"/>
    <property type="match status" value="1"/>
</dbReference>
<sequence length="238" mass="25622">MVLITGAARRIGAAIARLFHARGWRVALHCNTSNKEAEVLGDALCEERAASAWVLRADLCDAEAVSRLIPETLALCGRLDVLVNNASRFLRTEDANSKAFQEMFALHVTTPWTLAMAARDALSRTKGAIINLTDIHAEKPLKEYGLYCQTKAALKMQTMALAKTLAPDIRVNAVAPGAIAWPEGDNALDEAKKAAIIAKTPLARHGDPQFIAEAVFMMATNRFITGQSLAVDGGRSLG</sequence>
<dbReference type="PRINTS" id="PR00081">
    <property type="entry name" value="GDHRDH"/>
</dbReference>
<accession>A0A0W0TNV8</accession>
<evidence type="ECO:0000256" key="2">
    <source>
        <dbReference type="ARBA" id="ARBA00023002"/>
    </source>
</evidence>
<dbReference type="PANTHER" id="PTHR43639:SF1">
    <property type="entry name" value="SHORT-CHAIN DEHYDROGENASE_REDUCTASE FAMILY PROTEIN"/>
    <property type="match status" value="1"/>
</dbReference>
<dbReference type="PATRIC" id="fig|45065.4.peg.2107"/>
<dbReference type="PRINTS" id="PR00080">
    <property type="entry name" value="SDRFAMILY"/>
</dbReference>
<keyword evidence="4" id="KW-1185">Reference proteome</keyword>
<name>A0A0W0TNV8_9GAMM</name>
<evidence type="ECO:0000313" key="3">
    <source>
        <dbReference type="EMBL" id="KTC97280.1"/>
    </source>
</evidence>
<comment type="caution">
    <text evidence="3">The sequence shown here is derived from an EMBL/GenBank/DDBJ whole genome shotgun (WGS) entry which is preliminary data.</text>
</comment>
<dbReference type="AlphaFoldDB" id="A0A0W0TNV8"/>
<protein>
    <submittedName>
        <fullName evidence="3">Pteridine reductase</fullName>
    </submittedName>
</protein>
<dbReference type="SUPFAM" id="SSF51735">
    <property type="entry name" value="NAD(P)-binding Rossmann-fold domains"/>
    <property type="match status" value="1"/>
</dbReference>
<keyword evidence="2" id="KW-0560">Oxidoreductase</keyword>
<reference evidence="3 4" key="1">
    <citation type="submission" date="2015-11" db="EMBL/GenBank/DDBJ databases">
        <title>Genomic analysis of 38 Legionella species identifies large and diverse effector repertoires.</title>
        <authorList>
            <person name="Burstein D."/>
            <person name="Amaro F."/>
            <person name="Zusman T."/>
            <person name="Lifshitz Z."/>
            <person name="Cohen O."/>
            <person name="Gilbert J.A."/>
            <person name="Pupko T."/>
            <person name="Shuman H.A."/>
            <person name="Segal G."/>
        </authorList>
    </citation>
    <scope>NUCLEOTIDE SEQUENCE [LARGE SCALE GENOMIC DNA]</scope>
    <source>
        <strain evidence="3 4">ATCC 49504</strain>
    </source>
</reference>
<dbReference type="InterPro" id="IPR002347">
    <property type="entry name" value="SDR_fam"/>
</dbReference>
<dbReference type="Proteomes" id="UP000054785">
    <property type="component" value="Unassembled WGS sequence"/>
</dbReference>
<comment type="similarity">
    <text evidence="1">Belongs to the short-chain dehydrogenases/reductases (SDR) family.</text>
</comment>